<dbReference type="GO" id="GO:0003824">
    <property type="term" value="F:catalytic activity"/>
    <property type="evidence" value="ECO:0007669"/>
    <property type="project" value="UniProtKB-ARBA"/>
</dbReference>
<dbReference type="SUPFAM" id="SSF53474">
    <property type="entry name" value="alpha/beta-Hydrolases"/>
    <property type="match status" value="1"/>
</dbReference>
<keyword evidence="3" id="KW-1185">Reference proteome</keyword>
<comment type="caution">
    <text evidence="2">The sequence shown here is derived from an EMBL/GenBank/DDBJ whole genome shotgun (WGS) entry which is preliminary data.</text>
</comment>
<sequence>MEYTFLDGDPEAAPLVFVHGGTGAIATWNRFPRLLAARTGRRALLFSRHGNGFSGPAKLPRAPRYMHEEGQEKLPELLDLLGVERPVLVGHSDGGSMSLLYASVRPVEAVVALGPHLYCEESTLRGVRAARESFDSGGAFAKRVAMMHADPKTVVEGWSDVWLSPAFRTWSIEGDLDVTAPVLLIQGDQDEYGTLGQLDAAERALSGPVRREVIEGGGHYQHMADDPERVVAAISSFLTEFVPGHRAPEAHV</sequence>
<organism evidence="2 3">
    <name type="scientific">Streptomyces chattanoogensis</name>
    <dbReference type="NCBI Taxonomy" id="66876"/>
    <lineage>
        <taxon>Bacteria</taxon>
        <taxon>Bacillati</taxon>
        <taxon>Actinomycetota</taxon>
        <taxon>Actinomycetes</taxon>
        <taxon>Kitasatosporales</taxon>
        <taxon>Streptomycetaceae</taxon>
        <taxon>Streptomyces</taxon>
    </lineage>
</organism>
<dbReference type="Gene3D" id="3.40.50.1820">
    <property type="entry name" value="alpha/beta hydrolase"/>
    <property type="match status" value="1"/>
</dbReference>
<dbReference type="InterPro" id="IPR029058">
    <property type="entry name" value="AB_hydrolase_fold"/>
</dbReference>
<dbReference type="Pfam" id="PF12697">
    <property type="entry name" value="Abhydrolase_6"/>
    <property type="match status" value="1"/>
</dbReference>
<gene>
    <name evidence="2" type="ORF">ADL29_27735</name>
</gene>
<reference evidence="3" key="1">
    <citation type="submission" date="2015-07" db="EMBL/GenBank/DDBJ databases">
        <authorList>
            <person name="Ju K.-S."/>
            <person name="Doroghazi J.R."/>
            <person name="Metcalf W.W."/>
        </authorList>
    </citation>
    <scope>NUCLEOTIDE SEQUENCE [LARGE SCALE GENOMIC DNA]</scope>
    <source>
        <strain evidence="3">NRRL ISP-5002</strain>
    </source>
</reference>
<feature type="domain" description="AB hydrolase-1" evidence="1">
    <location>
        <begin position="15"/>
        <end position="233"/>
    </location>
</feature>
<protein>
    <recommendedName>
        <fullName evidence="1">AB hydrolase-1 domain-containing protein</fullName>
    </recommendedName>
</protein>
<dbReference type="EMBL" id="LGKG01000156">
    <property type="protein sequence ID" value="KPC60794.1"/>
    <property type="molecule type" value="Genomic_DNA"/>
</dbReference>
<dbReference type="InterPro" id="IPR000073">
    <property type="entry name" value="AB_hydrolase_1"/>
</dbReference>
<dbReference type="PATRIC" id="fig|66876.3.peg.6076"/>
<name>A0A0N0XT00_9ACTN</name>
<evidence type="ECO:0000259" key="1">
    <source>
        <dbReference type="Pfam" id="PF12697"/>
    </source>
</evidence>
<dbReference type="AlphaFoldDB" id="A0A0N0XT00"/>
<dbReference type="InterPro" id="IPR050228">
    <property type="entry name" value="Carboxylesterase_BioH"/>
</dbReference>
<accession>A0A0N0XT00</accession>
<dbReference type="PANTHER" id="PTHR43194">
    <property type="entry name" value="HYDROLASE ALPHA/BETA FOLD FAMILY"/>
    <property type="match status" value="1"/>
</dbReference>
<evidence type="ECO:0000313" key="2">
    <source>
        <dbReference type="EMBL" id="KPC60794.1"/>
    </source>
</evidence>
<proteinExistence type="predicted"/>
<dbReference type="Proteomes" id="UP000037982">
    <property type="component" value="Unassembled WGS sequence"/>
</dbReference>
<evidence type="ECO:0000313" key="3">
    <source>
        <dbReference type="Proteomes" id="UP000037982"/>
    </source>
</evidence>
<dbReference type="PANTHER" id="PTHR43194:SF2">
    <property type="entry name" value="PEROXISOMAL MEMBRANE PROTEIN LPX1"/>
    <property type="match status" value="1"/>
</dbReference>